<evidence type="ECO:0000256" key="1">
    <source>
        <dbReference type="ARBA" id="ARBA00004123"/>
    </source>
</evidence>
<keyword evidence="6" id="KW-0805">Transcription regulation</keyword>
<evidence type="ECO:0000256" key="3">
    <source>
        <dbReference type="ARBA" id="ARBA00022737"/>
    </source>
</evidence>
<evidence type="ECO:0000259" key="12">
    <source>
        <dbReference type="PROSITE" id="PS50157"/>
    </source>
</evidence>
<dbReference type="GO" id="GO:0007224">
    <property type="term" value="P:smoothened signaling pathway"/>
    <property type="evidence" value="ECO:0007669"/>
    <property type="project" value="TreeGrafter"/>
</dbReference>
<dbReference type="OrthoDB" id="3437960at2759"/>
<feature type="domain" description="C2H2-type" evidence="12">
    <location>
        <begin position="374"/>
        <end position="404"/>
    </location>
</feature>
<evidence type="ECO:0000256" key="11">
    <source>
        <dbReference type="SAM" id="MobiDB-lite"/>
    </source>
</evidence>
<feature type="region of interest" description="Disordered" evidence="11">
    <location>
        <begin position="157"/>
        <end position="195"/>
    </location>
</feature>
<dbReference type="FunFam" id="3.30.160.60:FF:000125">
    <property type="entry name" value="Putative zinc finger protein 143"/>
    <property type="match status" value="1"/>
</dbReference>
<feature type="compositionally biased region" description="Pro residues" evidence="11">
    <location>
        <begin position="348"/>
        <end position="363"/>
    </location>
</feature>
<dbReference type="GO" id="GO:0005634">
    <property type="term" value="C:nucleus"/>
    <property type="evidence" value="ECO:0007669"/>
    <property type="project" value="UniProtKB-SubCell"/>
</dbReference>
<dbReference type="PANTHER" id="PTHR45718">
    <property type="entry name" value="TRANSCRIPTIONAL ACTIVATOR CUBITUS INTERRUPTUS"/>
    <property type="match status" value="1"/>
</dbReference>
<feature type="region of interest" description="Disordered" evidence="11">
    <location>
        <begin position="236"/>
        <end position="264"/>
    </location>
</feature>
<feature type="domain" description="C2H2-type" evidence="12">
    <location>
        <begin position="527"/>
        <end position="556"/>
    </location>
</feature>
<keyword evidence="5" id="KW-0862">Zinc</keyword>
<feature type="compositionally biased region" description="Pro residues" evidence="11">
    <location>
        <begin position="157"/>
        <end position="169"/>
    </location>
</feature>
<keyword evidence="3" id="KW-0677">Repeat</keyword>
<feature type="domain" description="C2H2-type" evidence="12">
    <location>
        <begin position="407"/>
        <end position="440"/>
    </location>
</feature>
<evidence type="ECO:0000256" key="4">
    <source>
        <dbReference type="ARBA" id="ARBA00022771"/>
    </source>
</evidence>
<feature type="domain" description="C2H2-type" evidence="12">
    <location>
        <begin position="441"/>
        <end position="468"/>
    </location>
</feature>
<dbReference type="InterPro" id="IPR013087">
    <property type="entry name" value="Znf_C2H2_type"/>
</dbReference>
<dbReference type="FunFam" id="3.30.160.60:FF:000100">
    <property type="entry name" value="Zinc finger 45-like"/>
    <property type="match status" value="1"/>
</dbReference>
<evidence type="ECO:0000313" key="13">
    <source>
        <dbReference type="EMBL" id="QIE48410.1"/>
    </source>
</evidence>
<evidence type="ECO:0000256" key="10">
    <source>
        <dbReference type="PROSITE-ProRule" id="PRU00042"/>
    </source>
</evidence>
<keyword evidence="7" id="KW-0238">DNA-binding</keyword>
<feature type="region of interest" description="Disordered" evidence="11">
    <location>
        <begin position="340"/>
        <end position="366"/>
    </location>
</feature>
<evidence type="ECO:0000256" key="5">
    <source>
        <dbReference type="ARBA" id="ARBA00022833"/>
    </source>
</evidence>
<feature type="region of interest" description="Disordered" evidence="11">
    <location>
        <begin position="553"/>
        <end position="576"/>
    </location>
</feature>
<dbReference type="Gene3D" id="3.30.160.60">
    <property type="entry name" value="Classic Zinc Finger"/>
    <property type="match status" value="7"/>
</dbReference>
<evidence type="ECO:0000256" key="6">
    <source>
        <dbReference type="ARBA" id="ARBA00023015"/>
    </source>
</evidence>
<feature type="compositionally biased region" description="Low complexity" evidence="11">
    <location>
        <begin position="557"/>
        <end position="576"/>
    </location>
</feature>
<dbReference type="GO" id="GO:0008270">
    <property type="term" value="F:zinc ion binding"/>
    <property type="evidence" value="ECO:0007669"/>
    <property type="project" value="UniProtKB-KW"/>
</dbReference>
<dbReference type="SMART" id="SM00355">
    <property type="entry name" value="ZnF_C2H2"/>
    <property type="match status" value="7"/>
</dbReference>
<evidence type="ECO:0000256" key="9">
    <source>
        <dbReference type="ARBA" id="ARBA00023242"/>
    </source>
</evidence>
<feature type="domain" description="C2H2-type" evidence="12">
    <location>
        <begin position="499"/>
        <end position="526"/>
    </location>
</feature>
<organism evidence="13">
    <name type="scientific">Trametes gibbosa</name>
    <dbReference type="NCBI Taxonomy" id="160864"/>
    <lineage>
        <taxon>Eukaryota</taxon>
        <taxon>Fungi</taxon>
        <taxon>Dikarya</taxon>
        <taxon>Basidiomycota</taxon>
        <taxon>Agaricomycotina</taxon>
        <taxon>Agaricomycetes</taxon>
        <taxon>Polyporales</taxon>
        <taxon>Polyporaceae</taxon>
        <taxon>Trametes</taxon>
    </lineage>
</organism>
<sequence>MFQHAYDAPQDCDTCAPDPGAVASLACQECEQECDSAVCAVELTEQCTEQCVVVACNDAHHGTAPCEDIATTANCGKECFEVDCAAFDELFRCCSDYHPEQQQDYRSYAPDFNAAYAFIADPAFDAYFAGSSHTQHPPATREHAAFAPLDSAAPTPQLVPSPAFLPSPSPLSQQESGSHVPSPHISDLPSPMEQTPTSHLSLLQCKWAGCFATFTNLSDLVGHVNLQHLRLSSPQGPFASPYMTPPNSTEPQNQPGVSHQSPSQNSVACLWGDCQLYPSTQSVPGPSSGNGYDMLDFLASHLLQDHLGLAVRPPNHPSSSTVAQFGHTVFQAAPSPLIQMSESESTSPAPPAAVPDGSPPTPVPEHDCSAPSAHVCKWTGCGQSFSSCDSLTEHLASTHIGSGRAHYDCFWEGCGRNGDNGFASKQKISRHMQSHTGHRPFQCSVCSQHFSEAATLAQHMRRHTQEKPYVCDFPNCGKAFAIAGALTIHKRIHNGSKPFKCSYCDRAFSESSNLSKHLRTHTGARPYPCAEPGCSKSFARPDQLARHMNVHKRKAAESATKTTTTAAAAAAGASSS</sequence>
<reference evidence="13" key="1">
    <citation type="journal article" date="2019" name="J. For. Res.">
        <title>Expression and analysis of zinc finger family gene in Lenzites gibbosa.</title>
        <authorList>
            <person name="Zhang J."/>
            <person name="Chi Y."/>
            <person name="Li S."/>
            <person name="Zhang J."/>
            <person name="Chen J."/>
        </authorList>
    </citation>
    <scope>NUCLEOTIDE SEQUENCE</scope>
    <source>
        <strain evidence="13">ZnF3</strain>
    </source>
</reference>
<evidence type="ECO:0000256" key="2">
    <source>
        <dbReference type="ARBA" id="ARBA00022723"/>
    </source>
</evidence>
<proteinExistence type="evidence at transcript level"/>
<dbReference type="PANTHER" id="PTHR45718:SF4">
    <property type="entry name" value="TRANSCRIPTIONAL ACTIVATOR CUBITUS INTERRUPTUS"/>
    <property type="match status" value="1"/>
</dbReference>
<dbReference type="InterPro" id="IPR036236">
    <property type="entry name" value="Znf_C2H2_sf"/>
</dbReference>
<dbReference type="FunFam" id="3.30.160.60:FF:000325">
    <property type="entry name" value="ZFP90 zinc finger protein"/>
    <property type="match status" value="1"/>
</dbReference>
<keyword evidence="4 10" id="KW-0863">Zinc-finger</keyword>
<dbReference type="AlphaFoldDB" id="A0A6G6FQ66"/>
<dbReference type="PROSITE" id="PS50157">
    <property type="entry name" value="ZINC_FINGER_C2H2_2"/>
    <property type="match status" value="6"/>
</dbReference>
<evidence type="ECO:0000256" key="8">
    <source>
        <dbReference type="ARBA" id="ARBA00023163"/>
    </source>
</evidence>
<dbReference type="InterPro" id="IPR048420">
    <property type="entry name" value="Zap1-like_Znf1"/>
</dbReference>
<dbReference type="Pfam" id="PF00096">
    <property type="entry name" value="zf-C2H2"/>
    <property type="match status" value="4"/>
</dbReference>
<feature type="domain" description="C2H2-type" evidence="12">
    <location>
        <begin position="469"/>
        <end position="498"/>
    </location>
</feature>
<dbReference type="GO" id="GO:0000978">
    <property type="term" value="F:RNA polymerase II cis-regulatory region sequence-specific DNA binding"/>
    <property type="evidence" value="ECO:0007669"/>
    <property type="project" value="TreeGrafter"/>
</dbReference>
<keyword evidence="8" id="KW-0804">Transcription</keyword>
<dbReference type="PROSITE" id="PS00028">
    <property type="entry name" value="ZINC_FINGER_C2H2_1"/>
    <property type="match status" value="6"/>
</dbReference>
<dbReference type="Pfam" id="PF21816">
    <property type="entry name" value="Zap1_zf1"/>
    <property type="match status" value="1"/>
</dbReference>
<name>A0A6G6FQ66_9APHY</name>
<dbReference type="FunFam" id="3.30.160.60:FF:000032">
    <property type="entry name" value="Krueppel-like factor 4"/>
    <property type="match status" value="1"/>
</dbReference>
<accession>A0A6G6FQ66</accession>
<comment type="subcellular location">
    <subcellularLocation>
        <location evidence="1">Nucleus</location>
    </subcellularLocation>
</comment>
<evidence type="ECO:0000256" key="7">
    <source>
        <dbReference type="ARBA" id="ARBA00023125"/>
    </source>
</evidence>
<dbReference type="InterPro" id="IPR043359">
    <property type="entry name" value="GLI-like"/>
</dbReference>
<keyword evidence="2" id="KW-0479">Metal-binding</keyword>
<protein>
    <recommendedName>
        <fullName evidence="12">C2H2-type domain-containing protein</fullName>
    </recommendedName>
</protein>
<dbReference type="EMBL" id="MK805137">
    <property type="protein sequence ID" value="QIE48410.1"/>
    <property type="molecule type" value="mRNA"/>
</dbReference>
<keyword evidence="9" id="KW-0539">Nucleus</keyword>
<feature type="compositionally biased region" description="Polar residues" evidence="11">
    <location>
        <begin position="245"/>
        <end position="264"/>
    </location>
</feature>
<dbReference type="SUPFAM" id="SSF57667">
    <property type="entry name" value="beta-beta-alpha zinc fingers"/>
    <property type="match status" value="5"/>
</dbReference>
<dbReference type="GO" id="GO:0000981">
    <property type="term" value="F:DNA-binding transcription factor activity, RNA polymerase II-specific"/>
    <property type="evidence" value="ECO:0007669"/>
    <property type="project" value="UniProtKB-ARBA"/>
</dbReference>